<dbReference type="Proteomes" id="UP000580250">
    <property type="component" value="Unassembled WGS sequence"/>
</dbReference>
<name>A0A6V7UFQ8_MELEN</name>
<evidence type="ECO:0000313" key="2">
    <source>
        <dbReference type="Proteomes" id="UP000580250"/>
    </source>
</evidence>
<protein>
    <submittedName>
        <fullName evidence="1">Uncharacterized protein</fullName>
    </submittedName>
</protein>
<comment type="caution">
    <text evidence="1">The sequence shown here is derived from an EMBL/GenBank/DDBJ whole genome shotgun (WGS) entry which is preliminary data.</text>
</comment>
<evidence type="ECO:0000313" key="1">
    <source>
        <dbReference type="EMBL" id="CAD2156994.1"/>
    </source>
</evidence>
<gene>
    <name evidence="1" type="ORF">MENT_LOCUS12454</name>
</gene>
<organism evidence="1 2">
    <name type="scientific">Meloidogyne enterolobii</name>
    <name type="common">Root-knot nematode worm</name>
    <name type="synonym">Meloidogyne mayaguensis</name>
    <dbReference type="NCBI Taxonomy" id="390850"/>
    <lineage>
        <taxon>Eukaryota</taxon>
        <taxon>Metazoa</taxon>
        <taxon>Ecdysozoa</taxon>
        <taxon>Nematoda</taxon>
        <taxon>Chromadorea</taxon>
        <taxon>Rhabditida</taxon>
        <taxon>Tylenchina</taxon>
        <taxon>Tylenchomorpha</taxon>
        <taxon>Tylenchoidea</taxon>
        <taxon>Meloidogynidae</taxon>
        <taxon>Meloidogyninae</taxon>
        <taxon>Meloidogyne</taxon>
    </lineage>
</organism>
<accession>A0A6V7UFQ8</accession>
<proteinExistence type="predicted"/>
<dbReference type="EMBL" id="CAJEWN010000064">
    <property type="protein sequence ID" value="CAD2156994.1"/>
    <property type="molecule type" value="Genomic_DNA"/>
</dbReference>
<sequence length="50" mass="6014">MGFPPTPNAASFHLLNNLDDHSSTYFINLLWVKEGRRRWWWRCFKKVCSS</sequence>
<reference evidence="1 2" key="1">
    <citation type="submission" date="2020-08" db="EMBL/GenBank/DDBJ databases">
        <authorList>
            <person name="Koutsovoulos G."/>
            <person name="Danchin GJ E."/>
        </authorList>
    </citation>
    <scope>NUCLEOTIDE SEQUENCE [LARGE SCALE GENOMIC DNA]</scope>
</reference>
<dbReference type="AlphaFoldDB" id="A0A6V7UFQ8"/>